<dbReference type="EMBL" id="QEKK01000007">
    <property type="protein sequence ID" value="PVY48463.1"/>
    <property type="molecule type" value="Genomic_DNA"/>
</dbReference>
<dbReference type="Proteomes" id="UP000245778">
    <property type="component" value="Unassembled WGS sequence"/>
</dbReference>
<dbReference type="Gene3D" id="3.20.20.80">
    <property type="entry name" value="Glycosidases"/>
    <property type="match status" value="1"/>
</dbReference>
<dbReference type="Pfam" id="PF13200">
    <property type="entry name" value="DUF4015"/>
    <property type="match status" value="1"/>
</dbReference>
<evidence type="ECO:0000259" key="2">
    <source>
        <dbReference type="Pfam" id="PF13200"/>
    </source>
</evidence>
<dbReference type="InterPro" id="IPR025275">
    <property type="entry name" value="DUF4015"/>
</dbReference>
<keyword evidence="1" id="KW-0812">Transmembrane</keyword>
<gene>
    <name evidence="3" type="ORF">C7373_107213</name>
</gene>
<dbReference type="OrthoDB" id="9774125at2"/>
<sequence length="355" mass="38691">MRKHYGYDSYRGRSPLRTFLKATAVVLAVVLLLGVAALFFLEPYWVVSADGAQLRLPWSQQTPAPSAEPSPFSSSPVVVVTPEIQTPAYLHAAFLPGEALYDGSAAARLTEAGAEAALFDMKTDEGLLHYRSELPLADQAGVNPKDTALNAAILALNGTDGLYTVARVSCFRDNSLPKARNDMAVRSPAGNWRDNGGYRWLSPSSSDAQGYLIDICLELAGLGFDEILLDNAGYPVDGNLDYIVRNDAYDSALFPATVRGFYTDLVQRLEEQYPEVVLSVVTDRDTLEAATSEESGQTLSGMAERMDRIWVRDLGAAWTQCVQLLDEAGLSRPEVNLVSIDTQAGVSDRSWCLWP</sequence>
<name>A0A2U1BIM0_9FIRM</name>
<evidence type="ECO:0000313" key="3">
    <source>
        <dbReference type="EMBL" id="PVY48463.1"/>
    </source>
</evidence>
<dbReference type="InterPro" id="IPR017853">
    <property type="entry name" value="GH"/>
</dbReference>
<evidence type="ECO:0000313" key="4">
    <source>
        <dbReference type="Proteomes" id="UP000245778"/>
    </source>
</evidence>
<feature type="domain" description="DUF4015" evidence="2">
    <location>
        <begin position="114"/>
        <end position="309"/>
    </location>
</feature>
<proteinExistence type="predicted"/>
<dbReference type="GO" id="GO:0016787">
    <property type="term" value="F:hydrolase activity"/>
    <property type="evidence" value="ECO:0007669"/>
    <property type="project" value="UniProtKB-KW"/>
</dbReference>
<dbReference type="RefSeq" id="WP_075704655.1">
    <property type="nucleotide sequence ID" value="NZ_CAMREZ010000015.1"/>
</dbReference>
<dbReference type="GeneID" id="93230423"/>
<evidence type="ECO:0000256" key="1">
    <source>
        <dbReference type="SAM" id="Phobius"/>
    </source>
</evidence>
<organism evidence="3 4">
    <name type="scientific">Intestinimonas butyriciproducens</name>
    <dbReference type="NCBI Taxonomy" id="1297617"/>
    <lineage>
        <taxon>Bacteria</taxon>
        <taxon>Bacillati</taxon>
        <taxon>Bacillota</taxon>
        <taxon>Clostridia</taxon>
        <taxon>Eubacteriales</taxon>
        <taxon>Intestinimonas</taxon>
    </lineage>
</organism>
<keyword evidence="1" id="KW-0472">Membrane</keyword>
<accession>A0A2U1BIM0</accession>
<comment type="caution">
    <text evidence="3">The sequence shown here is derived from an EMBL/GenBank/DDBJ whole genome shotgun (WGS) entry which is preliminary data.</text>
</comment>
<feature type="transmembrane region" description="Helical" evidence="1">
    <location>
        <begin position="20"/>
        <end position="41"/>
    </location>
</feature>
<protein>
    <submittedName>
        <fullName evidence="3">Putative glycosyl hydrolase protein</fullName>
    </submittedName>
</protein>
<keyword evidence="3" id="KW-0378">Hydrolase</keyword>
<dbReference type="SUPFAM" id="SSF51445">
    <property type="entry name" value="(Trans)glycosidases"/>
    <property type="match status" value="1"/>
</dbReference>
<keyword evidence="1" id="KW-1133">Transmembrane helix</keyword>
<dbReference type="AlphaFoldDB" id="A0A2U1BIM0"/>
<reference evidence="3 4" key="1">
    <citation type="submission" date="2018-04" db="EMBL/GenBank/DDBJ databases">
        <title>Genomic Encyclopedia of Type Strains, Phase IV (KMG-IV): sequencing the most valuable type-strain genomes for metagenomic binning, comparative biology and taxonomic classification.</title>
        <authorList>
            <person name="Goeker M."/>
        </authorList>
    </citation>
    <scope>NUCLEOTIDE SEQUENCE [LARGE SCALE GENOMIC DNA]</scope>
    <source>
        <strain evidence="3 4">DSM 26588</strain>
    </source>
</reference>